<accession>F4ZKS3</accession>
<proteinExistence type="predicted"/>
<dbReference type="Proteomes" id="UP000203549">
    <property type="component" value="Segment"/>
</dbReference>
<organism evidence="1 2">
    <name type="scientific">Clostera anachoreta granulovirus</name>
    <dbReference type="NCBI Taxonomy" id="283675"/>
    <lineage>
        <taxon>Viruses</taxon>
        <taxon>Viruses incertae sedis</taxon>
        <taxon>Naldaviricetes</taxon>
        <taxon>Lefavirales</taxon>
        <taxon>Baculoviridae</taxon>
        <taxon>Betabaculovirus</taxon>
        <taxon>Betabaculovirus clanachoretae</taxon>
    </lineage>
</organism>
<dbReference type="GeneID" id="10722927"/>
<name>F4ZKS3_9BBAC</name>
<reference evidence="1 2" key="1">
    <citation type="journal article" date="2011" name="Arch. Virol.">
        <title>Genomic sequencing and analysis of Clostera anachoreta granulovirus.</title>
        <authorList>
            <person name="Liang Z."/>
            <person name="Zhang X."/>
            <person name="Yin X."/>
            <person name="Cao S."/>
            <person name="Xu F."/>
        </authorList>
    </citation>
    <scope>NUCLEOTIDE SEQUENCE [LARGE SCALE GENOMIC DNA]</scope>
    <source>
        <strain evidence="1">ClanGV-HBHN</strain>
    </source>
</reference>
<dbReference type="KEGG" id="vg:10722927"/>
<evidence type="ECO:0000313" key="2">
    <source>
        <dbReference type="Proteomes" id="UP000203549"/>
    </source>
</evidence>
<keyword evidence="2" id="KW-1185">Reference proteome</keyword>
<evidence type="ECO:0000313" key="1">
    <source>
        <dbReference type="EMBL" id="AEB00334.1"/>
    </source>
</evidence>
<dbReference type="EMBL" id="HQ116624">
    <property type="protein sequence ID" value="AEB00334.1"/>
    <property type="molecule type" value="Genomic_DNA"/>
</dbReference>
<protein>
    <submittedName>
        <fullName evidence="1">39k</fullName>
    </submittedName>
</protein>
<dbReference type="OrthoDB" id="15150at10239"/>
<sequence length="262" mass="30459">MVDKVVGVVEPKDFTLDLQYVTNKNALLDLFDNVHFKQLLHDKSLVLTLVPQVDVNKSPVSVKKKSSNVYIINSFIIYTSFLSKADIKLKKDNKSWQMMGALENGQPVDTDGYEFRKLIEELEVFHKKLLFDDGDRRKTTILRKRVINYAQALLIASYRNIETPRPEDVTYTDKLDENDVSVDEKYVKAGNELYRHAENFRVKTERFKLFLSRHNLIRDPADVYKRPVTVTEAELDEPSTKRSFSVDMSNDTDEVNELEQFL</sequence>
<dbReference type="RefSeq" id="YP_004376254.1">
    <property type="nucleotide sequence ID" value="NC_015398.1"/>
</dbReference>